<organism evidence="3 4">
    <name type="scientific">Neurospora tetrasperma (strain FGSC 2508 / ATCC MYA-4615 / P0657)</name>
    <dbReference type="NCBI Taxonomy" id="510951"/>
    <lineage>
        <taxon>Eukaryota</taxon>
        <taxon>Fungi</taxon>
        <taxon>Dikarya</taxon>
        <taxon>Ascomycota</taxon>
        <taxon>Pezizomycotina</taxon>
        <taxon>Sordariomycetes</taxon>
        <taxon>Sordariomycetidae</taxon>
        <taxon>Sordariales</taxon>
        <taxon>Sordariaceae</taxon>
        <taxon>Neurospora</taxon>
    </lineage>
</organism>
<dbReference type="HOGENOM" id="CLU_2373330_0_0_1"/>
<dbReference type="EMBL" id="GL891302">
    <property type="protein sequence ID" value="EGO60734.1"/>
    <property type="molecule type" value="Genomic_DNA"/>
</dbReference>
<evidence type="ECO:0000313" key="4">
    <source>
        <dbReference type="Proteomes" id="UP000008065"/>
    </source>
</evidence>
<sequence length="95" mass="10438">MWCLQGHTKLASLVFRAAFLLAFLFNFFLFGVVGEEEPGHGWTGRRAGGGRQFGEAFFLQSDLVKRYQAEDKGVSSGSACSLNSGHGEDHKKLQV</sequence>
<evidence type="ECO:0000256" key="2">
    <source>
        <dbReference type="SAM" id="Phobius"/>
    </source>
</evidence>
<dbReference type="GeneID" id="20822880"/>
<accession>F8ME50</accession>
<protein>
    <submittedName>
        <fullName evidence="3">Uncharacterized protein</fullName>
    </submittedName>
</protein>
<proteinExistence type="predicted"/>
<dbReference type="Proteomes" id="UP000008065">
    <property type="component" value="Unassembled WGS sequence"/>
</dbReference>
<keyword evidence="4" id="KW-1185">Reference proteome</keyword>
<keyword evidence="2" id="KW-0472">Membrane</keyword>
<dbReference type="VEuPathDB" id="FungiDB:NEUTE1DRAFT_115849"/>
<evidence type="ECO:0000256" key="1">
    <source>
        <dbReference type="SAM" id="MobiDB-lite"/>
    </source>
</evidence>
<dbReference type="AlphaFoldDB" id="F8ME50"/>
<dbReference type="RefSeq" id="XP_009847951.1">
    <property type="nucleotide sequence ID" value="XM_009849649.1"/>
</dbReference>
<name>F8ME50_NEUT8</name>
<dbReference type="KEGG" id="nte:NEUTE1DRAFT115849"/>
<gene>
    <name evidence="3" type="ORF">NEUTE1DRAFT_115849</name>
</gene>
<feature type="transmembrane region" description="Helical" evidence="2">
    <location>
        <begin position="12"/>
        <end position="33"/>
    </location>
</feature>
<evidence type="ECO:0000313" key="3">
    <source>
        <dbReference type="EMBL" id="EGO60734.1"/>
    </source>
</evidence>
<keyword evidence="2" id="KW-0812">Transmembrane</keyword>
<feature type="compositionally biased region" description="Basic and acidic residues" evidence="1">
    <location>
        <begin position="86"/>
        <end position="95"/>
    </location>
</feature>
<feature type="region of interest" description="Disordered" evidence="1">
    <location>
        <begin position="73"/>
        <end position="95"/>
    </location>
</feature>
<reference evidence="4" key="1">
    <citation type="journal article" date="2011" name="Genetics">
        <title>Massive changes in genome architecture accompany the transition to self-fertility in the filamentous fungus Neurospora tetrasperma.</title>
        <authorList>
            <person name="Ellison C.E."/>
            <person name="Stajich J.E."/>
            <person name="Jacobson D.J."/>
            <person name="Natvig D.O."/>
            <person name="Lapidus A."/>
            <person name="Foster B."/>
            <person name="Aerts A."/>
            <person name="Riley R."/>
            <person name="Lindquist E.A."/>
            <person name="Grigoriev I.V."/>
            <person name="Taylor J.W."/>
        </authorList>
    </citation>
    <scope>NUCLEOTIDE SEQUENCE [LARGE SCALE GENOMIC DNA]</scope>
    <source>
        <strain evidence="4">FGSC 2508 / P0657</strain>
    </source>
</reference>
<feature type="compositionally biased region" description="Polar residues" evidence="1">
    <location>
        <begin position="75"/>
        <end position="84"/>
    </location>
</feature>
<keyword evidence="2" id="KW-1133">Transmembrane helix</keyword>